<dbReference type="EMBL" id="RXGB01001591">
    <property type="protein sequence ID" value="TMW98277.1"/>
    <property type="molecule type" value="Genomic_DNA"/>
</dbReference>
<keyword evidence="3" id="KW-0325">Glycoprotein</keyword>
<comment type="function">
    <text evidence="5">May act as a carbohydrate transporter.</text>
</comment>
<dbReference type="PROSITE" id="PS51485">
    <property type="entry name" value="PHYTOCYANIN"/>
    <property type="match status" value="1"/>
</dbReference>
<evidence type="ECO:0000313" key="9">
    <source>
        <dbReference type="EMBL" id="TMW98277.1"/>
    </source>
</evidence>
<name>A0A6N2BUX7_SOLCI</name>
<protein>
    <recommendedName>
        <fullName evidence="8">Phytocyanin domain-containing protein</fullName>
    </recommendedName>
</protein>
<evidence type="ECO:0000256" key="1">
    <source>
        <dbReference type="ARBA" id="ARBA00022729"/>
    </source>
</evidence>
<feature type="signal peptide" evidence="7">
    <location>
        <begin position="1"/>
        <end position="21"/>
    </location>
</feature>
<evidence type="ECO:0000259" key="8">
    <source>
        <dbReference type="PROSITE" id="PS51485"/>
    </source>
</evidence>
<evidence type="ECO:0000256" key="5">
    <source>
        <dbReference type="ARBA" id="ARBA00037626"/>
    </source>
</evidence>
<dbReference type="SUPFAM" id="SSF49503">
    <property type="entry name" value="Cupredoxins"/>
    <property type="match status" value="1"/>
</dbReference>
<keyword evidence="6" id="KW-1133">Transmembrane helix</keyword>
<evidence type="ECO:0000256" key="3">
    <source>
        <dbReference type="ARBA" id="ARBA00023180"/>
    </source>
</evidence>
<keyword evidence="1 7" id="KW-0732">Signal</keyword>
<keyword evidence="6" id="KW-0472">Membrane</keyword>
<dbReference type="GO" id="GO:0009055">
    <property type="term" value="F:electron transfer activity"/>
    <property type="evidence" value="ECO:0007669"/>
    <property type="project" value="InterPro"/>
</dbReference>
<comment type="caution">
    <text evidence="9">The sequence shown here is derived from an EMBL/GenBank/DDBJ whole genome shotgun (WGS) entry which is preliminary data.</text>
</comment>
<evidence type="ECO:0000256" key="6">
    <source>
        <dbReference type="SAM" id="Phobius"/>
    </source>
</evidence>
<evidence type="ECO:0000256" key="7">
    <source>
        <dbReference type="SAM" id="SignalP"/>
    </source>
</evidence>
<dbReference type="InterPro" id="IPR008972">
    <property type="entry name" value="Cupredoxin"/>
</dbReference>
<gene>
    <name evidence="9" type="ORF">EJD97_004267</name>
</gene>
<dbReference type="PANTHER" id="PTHR33021:SF13">
    <property type="entry name" value="OS09G0557900 PROTEIN"/>
    <property type="match status" value="1"/>
</dbReference>
<reference evidence="9" key="1">
    <citation type="submission" date="2019-05" db="EMBL/GenBank/DDBJ databases">
        <title>The de novo reference genome and transcriptome assemblies of the wild tomato species Solanum chilense.</title>
        <authorList>
            <person name="Stam R."/>
            <person name="Nosenko T."/>
            <person name="Hoerger A.C."/>
            <person name="Stephan W."/>
            <person name="Seidel M.A."/>
            <person name="Kuhn J.M.M."/>
            <person name="Haberer G."/>
            <person name="Tellier A."/>
        </authorList>
    </citation>
    <scope>NUCLEOTIDE SEQUENCE</scope>
    <source>
        <tissue evidence="9">Mature leaves</tissue>
    </source>
</reference>
<comment type="similarity">
    <text evidence="4">Belongs to the early nodulin-like (ENODL) family.</text>
</comment>
<dbReference type="InterPro" id="IPR003245">
    <property type="entry name" value="Phytocyanin_dom"/>
</dbReference>
<proteinExistence type="inferred from homology"/>
<dbReference type="AlphaFoldDB" id="A0A6N2BUX7"/>
<feature type="transmembrane region" description="Helical" evidence="6">
    <location>
        <begin position="145"/>
        <end position="165"/>
    </location>
</feature>
<organism evidence="9">
    <name type="scientific">Solanum chilense</name>
    <name type="common">Tomato</name>
    <name type="synonym">Lycopersicon chilense</name>
    <dbReference type="NCBI Taxonomy" id="4083"/>
    <lineage>
        <taxon>Eukaryota</taxon>
        <taxon>Viridiplantae</taxon>
        <taxon>Streptophyta</taxon>
        <taxon>Embryophyta</taxon>
        <taxon>Tracheophyta</taxon>
        <taxon>Spermatophyta</taxon>
        <taxon>Magnoliopsida</taxon>
        <taxon>eudicotyledons</taxon>
        <taxon>Gunneridae</taxon>
        <taxon>Pentapetalae</taxon>
        <taxon>asterids</taxon>
        <taxon>lamiids</taxon>
        <taxon>Solanales</taxon>
        <taxon>Solanaceae</taxon>
        <taxon>Solanoideae</taxon>
        <taxon>Solaneae</taxon>
        <taxon>Solanum</taxon>
        <taxon>Solanum subgen. Lycopersicon</taxon>
    </lineage>
</organism>
<keyword evidence="6" id="KW-0812">Transmembrane</keyword>
<keyword evidence="2" id="KW-1015">Disulfide bond</keyword>
<dbReference type="InterPro" id="IPR039391">
    <property type="entry name" value="Phytocyanin-like"/>
</dbReference>
<dbReference type="Pfam" id="PF02298">
    <property type="entry name" value="Cu_bind_like"/>
    <property type="match status" value="1"/>
</dbReference>
<dbReference type="GO" id="GO:0005886">
    <property type="term" value="C:plasma membrane"/>
    <property type="evidence" value="ECO:0007669"/>
    <property type="project" value="TreeGrafter"/>
</dbReference>
<feature type="chain" id="PRO_5026827307" description="Phytocyanin domain-containing protein" evidence="7">
    <location>
        <begin position="22"/>
        <end position="172"/>
    </location>
</feature>
<dbReference type="PANTHER" id="PTHR33021">
    <property type="entry name" value="BLUE COPPER PROTEIN"/>
    <property type="match status" value="1"/>
</dbReference>
<evidence type="ECO:0000256" key="4">
    <source>
        <dbReference type="ARBA" id="ARBA00035011"/>
    </source>
</evidence>
<dbReference type="Gene3D" id="2.60.40.420">
    <property type="entry name" value="Cupredoxins - blue copper proteins"/>
    <property type="match status" value="1"/>
</dbReference>
<accession>A0A6N2BUX7</accession>
<feature type="domain" description="Phytocyanin" evidence="8">
    <location>
        <begin position="22"/>
        <end position="120"/>
    </location>
</feature>
<sequence>MALHVFFLIVTIAIVATTISATDHIVGANKGWNPGINYTIWSNNQTFYVSDFISFRYQKTQHNVLQVDQVGYNNCTIEGALRNWSSGKDFILLDKSKRYYFICGIGGCSNGMKVSVLVHPLSPPPRSDAVSAVHSSEKSDAPVTFHSNFGSILVFVGLSMTICMIQDLMSFG</sequence>
<evidence type="ECO:0000256" key="2">
    <source>
        <dbReference type="ARBA" id="ARBA00023157"/>
    </source>
</evidence>
<dbReference type="FunFam" id="2.60.40.420:FF:000018">
    <property type="entry name" value="Lamin-like protein"/>
    <property type="match status" value="1"/>
</dbReference>